<comment type="subcellular location">
    <subcellularLocation>
        <location evidence="1">Secreted</location>
    </subcellularLocation>
</comment>
<evidence type="ECO:0000256" key="5">
    <source>
        <dbReference type="SAM" id="SignalP"/>
    </source>
</evidence>
<evidence type="ECO:0000256" key="1">
    <source>
        <dbReference type="ARBA" id="ARBA00004613"/>
    </source>
</evidence>
<dbReference type="OrthoDB" id="7733457at2759"/>
<feature type="signal peptide" evidence="5">
    <location>
        <begin position="1"/>
        <end position="19"/>
    </location>
</feature>
<keyword evidence="4" id="KW-0964">Secreted</keyword>
<keyword evidence="8" id="KW-1185">Reference proteome</keyword>
<protein>
    <submittedName>
        <fullName evidence="7">CLUMA_CG020862, isoform A</fullName>
    </submittedName>
</protein>
<feature type="chain" id="PRO_5009619208" evidence="5">
    <location>
        <begin position="20"/>
        <end position="202"/>
    </location>
</feature>
<evidence type="ECO:0000313" key="7">
    <source>
        <dbReference type="EMBL" id="CRL08237.1"/>
    </source>
</evidence>
<accession>A0A1J1J735</accession>
<dbReference type="InterPro" id="IPR054577">
    <property type="entry name" value="OBP47-like_dom"/>
</dbReference>
<keyword evidence="5" id="KW-0732">Signal</keyword>
<evidence type="ECO:0000256" key="4">
    <source>
        <dbReference type="ARBA" id="ARBA00022525"/>
    </source>
</evidence>
<name>A0A1J1J735_9DIPT</name>
<dbReference type="Pfam" id="PF22651">
    <property type="entry name" value="OBP47_like"/>
    <property type="match status" value="1"/>
</dbReference>
<dbReference type="InterPro" id="IPR052295">
    <property type="entry name" value="Odorant-binding_protein"/>
</dbReference>
<proteinExistence type="inferred from homology"/>
<dbReference type="Gene3D" id="1.10.238.270">
    <property type="match status" value="1"/>
</dbReference>
<dbReference type="Proteomes" id="UP000183832">
    <property type="component" value="Unassembled WGS sequence"/>
</dbReference>
<comment type="similarity">
    <text evidence="2">Belongs to the PBP/GOBP family.</text>
</comment>
<dbReference type="GO" id="GO:0005576">
    <property type="term" value="C:extracellular region"/>
    <property type="evidence" value="ECO:0007669"/>
    <property type="project" value="UniProtKB-SubCell"/>
</dbReference>
<dbReference type="AlphaFoldDB" id="A0A1J1J735"/>
<evidence type="ECO:0000259" key="6">
    <source>
        <dbReference type="Pfam" id="PF22651"/>
    </source>
</evidence>
<dbReference type="PANTHER" id="PTHR21066:SF3">
    <property type="entry name" value="IP02236P"/>
    <property type="match status" value="1"/>
</dbReference>
<evidence type="ECO:0000256" key="2">
    <source>
        <dbReference type="ARBA" id="ARBA00008098"/>
    </source>
</evidence>
<keyword evidence="3" id="KW-0813">Transport</keyword>
<reference evidence="7 8" key="1">
    <citation type="submission" date="2015-04" db="EMBL/GenBank/DDBJ databases">
        <authorList>
            <person name="Syromyatnikov M.Y."/>
            <person name="Popov V.N."/>
        </authorList>
    </citation>
    <scope>NUCLEOTIDE SEQUENCE [LARGE SCALE GENOMIC DNA]</scope>
</reference>
<evidence type="ECO:0000256" key="3">
    <source>
        <dbReference type="ARBA" id="ARBA00022448"/>
    </source>
</evidence>
<evidence type="ECO:0000313" key="8">
    <source>
        <dbReference type="Proteomes" id="UP000183832"/>
    </source>
</evidence>
<dbReference type="EMBL" id="CVRI01000074">
    <property type="protein sequence ID" value="CRL08237.1"/>
    <property type="molecule type" value="Genomic_DNA"/>
</dbReference>
<sequence>MRPYFLFIFLNILYTTVLLQRLCSEKPPSDQNLKDCCSEFPNVIDLALIKFCNANFSSNTQQQQQTIQNNQMPKGDCVSECITNSTKIYRGNGMIDRIHLARLLLNSVSGNREWSLIITNSIAVCINETRIKADEFRQVTSMRPSFPNEILCHPISGYLLGCINTEMFRRCKNIAQSSDCSNLQKYAENCHISMKYQEIKMK</sequence>
<organism evidence="7 8">
    <name type="scientific">Clunio marinus</name>
    <dbReference type="NCBI Taxonomy" id="568069"/>
    <lineage>
        <taxon>Eukaryota</taxon>
        <taxon>Metazoa</taxon>
        <taxon>Ecdysozoa</taxon>
        <taxon>Arthropoda</taxon>
        <taxon>Hexapoda</taxon>
        <taxon>Insecta</taxon>
        <taxon>Pterygota</taxon>
        <taxon>Neoptera</taxon>
        <taxon>Endopterygota</taxon>
        <taxon>Diptera</taxon>
        <taxon>Nematocera</taxon>
        <taxon>Chironomoidea</taxon>
        <taxon>Chironomidae</taxon>
        <taxon>Clunio</taxon>
    </lineage>
</organism>
<dbReference type="PANTHER" id="PTHR21066">
    <property type="entry name" value="ODORANT-BINDING PROTEIN 59A-RELATED"/>
    <property type="match status" value="1"/>
</dbReference>
<gene>
    <name evidence="7" type="ORF">CLUMA_CG020862</name>
</gene>
<feature type="domain" description="OBP47-like" evidence="6">
    <location>
        <begin position="41"/>
        <end position="186"/>
    </location>
</feature>